<keyword evidence="1" id="KW-0732">Signal</keyword>
<dbReference type="AlphaFoldDB" id="A0A292PJL3"/>
<evidence type="ECO:0000313" key="4">
    <source>
        <dbReference type="Proteomes" id="UP001412239"/>
    </source>
</evidence>
<protein>
    <recommendedName>
        <fullName evidence="2">Ubiquitin 3 binding protein But2 C-terminal domain-containing protein</fullName>
    </recommendedName>
</protein>
<evidence type="ECO:0000259" key="2">
    <source>
        <dbReference type="Pfam" id="PF09792"/>
    </source>
</evidence>
<evidence type="ECO:0000256" key="1">
    <source>
        <dbReference type="SAM" id="SignalP"/>
    </source>
</evidence>
<dbReference type="Proteomes" id="UP001412239">
    <property type="component" value="Unassembled WGS sequence"/>
</dbReference>
<accession>A0A292PJL3</accession>
<proteinExistence type="predicted"/>
<dbReference type="InterPro" id="IPR018620">
    <property type="entry name" value="Ubiquitin3-bd_protein_But2_C"/>
</dbReference>
<dbReference type="PANTHER" id="PTHR39613:SF1">
    <property type="entry name" value="ANCHORED CELL WALL PROTEIN, PUTATIVE (AFU_ORTHOLOGUE AFUA_4G08960)-RELATED"/>
    <property type="match status" value="1"/>
</dbReference>
<name>A0A292PJL3_9PEZI</name>
<feature type="chain" id="PRO_5012290620" description="Ubiquitin 3 binding protein But2 C-terminal domain-containing protein" evidence="1">
    <location>
        <begin position="20"/>
        <end position="230"/>
    </location>
</feature>
<sequence>MKVDFTLALLISLLTSTLAAPTTNLQKRSTTIFPNYLIPINQSTPDTAYFTQYTATIDYSGDDSTGNEKRMIVGFDVPQSSEHNCALEFVLPAPVPGGYPNAVSGSGRLDVYGFNGQIINGVTNWNNRPPRYPPFTPFWTIYQPTDFSPAVVTGGPLPCNHGQRMDFEVVATRGVDPTYFDWFGVLPSFFSSCFLGFDSLGFDSVGAMANSCVGSVELITPKTGITLNMS</sequence>
<feature type="domain" description="Ubiquitin 3 binding protein But2 C-terminal" evidence="2">
    <location>
        <begin position="33"/>
        <end position="183"/>
    </location>
</feature>
<keyword evidence="4" id="KW-1185">Reference proteome</keyword>
<reference evidence="3" key="1">
    <citation type="submission" date="2015-10" db="EMBL/GenBank/DDBJ databases">
        <authorList>
            <person name="Regsiter A."/>
            <person name="william w."/>
        </authorList>
    </citation>
    <scope>NUCLEOTIDE SEQUENCE</scope>
    <source>
        <strain evidence="3">Montdore</strain>
    </source>
</reference>
<dbReference type="Pfam" id="PF09792">
    <property type="entry name" value="But2"/>
    <property type="match status" value="1"/>
</dbReference>
<feature type="signal peptide" evidence="1">
    <location>
        <begin position="1"/>
        <end position="19"/>
    </location>
</feature>
<evidence type="ECO:0000313" key="3">
    <source>
        <dbReference type="EMBL" id="CUS06971.1"/>
    </source>
</evidence>
<organism evidence="3 4">
    <name type="scientific">Tuber aestivum</name>
    <name type="common">summer truffle</name>
    <dbReference type="NCBI Taxonomy" id="59557"/>
    <lineage>
        <taxon>Eukaryota</taxon>
        <taxon>Fungi</taxon>
        <taxon>Dikarya</taxon>
        <taxon>Ascomycota</taxon>
        <taxon>Pezizomycotina</taxon>
        <taxon>Pezizomycetes</taxon>
        <taxon>Pezizales</taxon>
        <taxon>Tuberaceae</taxon>
        <taxon>Tuber</taxon>
    </lineage>
</organism>
<dbReference type="EMBL" id="LN891272">
    <property type="protein sequence ID" value="CUS06971.1"/>
    <property type="molecule type" value="Genomic_DNA"/>
</dbReference>
<dbReference type="PANTHER" id="PTHR39613">
    <property type="entry name" value="ANCHORED CELL WALL PROTEIN, PUTATIVE (AFU_ORTHOLOGUE AFUA_4G08960)-RELATED"/>
    <property type="match status" value="1"/>
</dbReference>
<gene>
    <name evidence="3" type="ORF">GSTUAT00008947001</name>
</gene>